<evidence type="ECO:0000256" key="4">
    <source>
        <dbReference type="ARBA" id="ARBA00022527"/>
    </source>
</evidence>
<dbReference type="GO" id="GO:0005829">
    <property type="term" value="C:cytosol"/>
    <property type="evidence" value="ECO:0007669"/>
    <property type="project" value="TreeGrafter"/>
</dbReference>
<comment type="similarity">
    <text evidence="2">Belongs to the protein kinase superfamily. RIO-type Ser/Thr kinase family.</text>
</comment>
<evidence type="ECO:0000256" key="12">
    <source>
        <dbReference type="ARBA" id="ARBA00048679"/>
    </source>
</evidence>
<dbReference type="EC" id="2.7.11.1" evidence="3"/>
<keyword evidence="7" id="KW-0547">Nucleotide-binding</keyword>
<dbReference type="InterPro" id="IPR036388">
    <property type="entry name" value="WH-like_DNA-bd_sf"/>
</dbReference>
<feature type="compositionally biased region" description="Basic and acidic residues" evidence="15">
    <location>
        <begin position="495"/>
        <end position="508"/>
    </location>
</feature>
<evidence type="ECO:0000256" key="3">
    <source>
        <dbReference type="ARBA" id="ARBA00012513"/>
    </source>
</evidence>
<gene>
    <name evidence="17" type="ORF">RDB_LOCUS51973</name>
</gene>
<keyword evidence="5" id="KW-0808">Transferase</keyword>
<keyword evidence="9" id="KW-0067">ATP-binding</keyword>
<dbReference type="SMART" id="SM00090">
    <property type="entry name" value="RIO"/>
    <property type="match status" value="1"/>
</dbReference>
<feature type="compositionally biased region" description="Basic residues" evidence="15">
    <location>
        <begin position="643"/>
        <end position="666"/>
    </location>
</feature>
<dbReference type="GO" id="GO:0030688">
    <property type="term" value="C:preribosome, small subunit precursor"/>
    <property type="evidence" value="ECO:0007669"/>
    <property type="project" value="TreeGrafter"/>
</dbReference>
<dbReference type="InterPro" id="IPR000687">
    <property type="entry name" value="RIO_kinase"/>
</dbReference>
<feature type="compositionally biased region" description="Acidic residues" evidence="15">
    <location>
        <begin position="509"/>
        <end position="536"/>
    </location>
</feature>
<dbReference type="Pfam" id="PF01163">
    <property type="entry name" value="RIO1"/>
    <property type="match status" value="1"/>
</dbReference>
<feature type="compositionally biased region" description="Polar residues" evidence="15">
    <location>
        <begin position="589"/>
        <end position="613"/>
    </location>
</feature>
<evidence type="ECO:0000256" key="13">
    <source>
        <dbReference type="ARBA" id="ARBA00068353"/>
    </source>
</evidence>
<dbReference type="PANTHER" id="PTHR45852">
    <property type="entry name" value="SER/THR-PROTEIN KINASE RIO2"/>
    <property type="match status" value="1"/>
</dbReference>
<dbReference type="InterPro" id="IPR030484">
    <property type="entry name" value="Rio2"/>
</dbReference>
<evidence type="ECO:0000256" key="7">
    <source>
        <dbReference type="ARBA" id="ARBA00022741"/>
    </source>
</evidence>
<protein>
    <recommendedName>
        <fullName evidence="13">Serine/threonine-protein kinase RIO2</fullName>
        <ecNumber evidence="3">2.7.11.1</ecNumber>
    </recommendedName>
    <alternativeName>
        <fullName evidence="14">Serine/threonine-protein kinase rio2</fullName>
    </alternativeName>
</protein>
<feature type="compositionally biased region" description="Basic and acidic residues" evidence="15">
    <location>
        <begin position="543"/>
        <end position="558"/>
    </location>
</feature>
<name>A0A8H2XCK2_9AGAM</name>
<dbReference type="CDD" id="cd05144">
    <property type="entry name" value="RIO2_C"/>
    <property type="match status" value="1"/>
</dbReference>
<dbReference type="SUPFAM" id="SSF56112">
    <property type="entry name" value="Protein kinase-like (PK-like)"/>
    <property type="match status" value="1"/>
</dbReference>
<evidence type="ECO:0000256" key="6">
    <source>
        <dbReference type="ARBA" id="ARBA00022723"/>
    </source>
</evidence>
<feature type="domain" description="RIO kinase" evidence="16">
    <location>
        <begin position="244"/>
        <end position="472"/>
    </location>
</feature>
<evidence type="ECO:0000256" key="1">
    <source>
        <dbReference type="ARBA" id="ARBA00001946"/>
    </source>
</evidence>
<evidence type="ECO:0000256" key="9">
    <source>
        <dbReference type="ARBA" id="ARBA00022840"/>
    </source>
</evidence>
<dbReference type="GO" id="GO:0004674">
    <property type="term" value="F:protein serine/threonine kinase activity"/>
    <property type="evidence" value="ECO:0007669"/>
    <property type="project" value="UniProtKB-KW"/>
</dbReference>
<dbReference type="InterPro" id="IPR015285">
    <property type="entry name" value="RIO2_wHTH_N"/>
</dbReference>
<sequence>MFDEPGELYRSSIESPLTQRVEAFNLSGGFFPSQAHEYEWASSNNASNDEDGPEALSHSPLSAYSSLPATPGASLIHHPLPDELDLMATETIRSEDKMGVLKFTARALSSLLLGASDDKPTQNFTPHAEPLSEDSLYSSIRARRVEATTPLEEQAHFGELFFGPQPGQAIDRPHALHTKMKLDATDLRYITNEEFRVLTAVEMGSKNHEVVPSSLVAQIAGLRNGGINKLLGQLAQRNLIARVQNTKYDGYRLTYGGYDYLALRTFSKRDTVHAVGNQIGVGKESDIYVASDTDGAQMVLKIHRLGRVSFRAVKEKRDYMGKRKSASWMYLSRLGAKKEWEFMKVLHENGFPVPKPIDYARHCILMELIDSYPLRQIASHPNPGSLYSSLMDVIVRFAKAGLIHGDYNEFNILIRRETGEPVVIDFPQMVSTRHVNAEWYFNRDVECIRRFFRRRFNYESAVYPRFSKAVAEEENQEGFRLDVVVAASGFSGKEMKTLDEAGSDHQLGEEVEGSEEESSETEADEESEVDDDDDEPPSFRQVRTADQDYATRQERRGILDTPLLDEGEEEQDLPANLPVESLAIKDSSDNTQILGTAQSKTSSISGTSVGGQNSEDDVPQVGPKKPTSVVRNLVSSTLEKERRQNKKHHNKRGATKVGRAKGHKGKQNLQVKADSSGVWD</sequence>
<feature type="compositionally biased region" description="Acidic residues" evidence="15">
    <location>
        <begin position="563"/>
        <end position="572"/>
    </location>
</feature>
<dbReference type="InterPro" id="IPR036390">
    <property type="entry name" value="WH_DNA-bd_sf"/>
</dbReference>
<dbReference type="AlphaFoldDB" id="A0A8H2XCK2"/>
<accession>A0A8H2XCK2</accession>
<dbReference type="PANTHER" id="PTHR45852:SF1">
    <property type="entry name" value="SERINE_THREONINE-PROTEIN KINASE RIO2"/>
    <property type="match status" value="1"/>
</dbReference>
<dbReference type="Gene3D" id="1.10.10.10">
    <property type="entry name" value="Winged helix-like DNA-binding domain superfamily/Winged helix DNA-binding domain"/>
    <property type="match status" value="1"/>
</dbReference>
<comment type="catalytic activity">
    <reaction evidence="11">
        <text>L-threonyl-[protein] + ATP = O-phospho-L-threonyl-[protein] + ADP + H(+)</text>
        <dbReference type="Rhea" id="RHEA:46608"/>
        <dbReference type="Rhea" id="RHEA-COMP:11060"/>
        <dbReference type="Rhea" id="RHEA-COMP:11605"/>
        <dbReference type="ChEBI" id="CHEBI:15378"/>
        <dbReference type="ChEBI" id="CHEBI:30013"/>
        <dbReference type="ChEBI" id="CHEBI:30616"/>
        <dbReference type="ChEBI" id="CHEBI:61977"/>
        <dbReference type="ChEBI" id="CHEBI:456216"/>
        <dbReference type="EC" id="2.7.11.1"/>
    </reaction>
</comment>
<evidence type="ECO:0000259" key="16">
    <source>
        <dbReference type="SMART" id="SM00090"/>
    </source>
</evidence>
<evidence type="ECO:0000256" key="8">
    <source>
        <dbReference type="ARBA" id="ARBA00022777"/>
    </source>
</evidence>
<dbReference type="Proteomes" id="UP000663826">
    <property type="component" value="Unassembled WGS sequence"/>
</dbReference>
<keyword evidence="8" id="KW-0418">Kinase</keyword>
<comment type="catalytic activity">
    <reaction evidence="12">
        <text>L-seryl-[protein] + ATP = O-phospho-L-seryl-[protein] + ADP + H(+)</text>
        <dbReference type="Rhea" id="RHEA:17989"/>
        <dbReference type="Rhea" id="RHEA-COMP:9863"/>
        <dbReference type="Rhea" id="RHEA-COMP:11604"/>
        <dbReference type="ChEBI" id="CHEBI:15378"/>
        <dbReference type="ChEBI" id="CHEBI:29999"/>
        <dbReference type="ChEBI" id="CHEBI:30616"/>
        <dbReference type="ChEBI" id="CHEBI:83421"/>
        <dbReference type="ChEBI" id="CHEBI:456216"/>
        <dbReference type="EC" id="2.7.11.1"/>
    </reaction>
</comment>
<dbReference type="SUPFAM" id="SSF46785">
    <property type="entry name" value="Winged helix' DNA-binding domain"/>
    <property type="match status" value="1"/>
</dbReference>
<dbReference type="Gene3D" id="1.10.510.10">
    <property type="entry name" value="Transferase(Phosphotransferase) domain 1"/>
    <property type="match status" value="1"/>
</dbReference>
<dbReference type="GO" id="GO:0005634">
    <property type="term" value="C:nucleus"/>
    <property type="evidence" value="ECO:0007669"/>
    <property type="project" value="TreeGrafter"/>
</dbReference>
<evidence type="ECO:0000256" key="2">
    <source>
        <dbReference type="ARBA" id="ARBA00009196"/>
    </source>
</evidence>
<evidence type="ECO:0000256" key="10">
    <source>
        <dbReference type="ARBA" id="ARBA00022842"/>
    </source>
</evidence>
<feature type="region of interest" description="Disordered" evidence="15">
    <location>
        <begin position="495"/>
        <end position="680"/>
    </location>
</feature>
<keyword evidence="4" id="KW-0723">Serine/threonine-protein kinase</keyword>
<organism evidence="17 18">
    <name type="scientific">Rhizoctonia solani</name>
    <dbReference type="NCBI Taxonomy" id="456999"/>
    <lineage>
        <taxon>Eukaryota</taxon>
        <taxon>Fungi</taxon>
        <taxon>Dikarya</taxon>
        <taxon>Basidiomycota</taxon>
        <taxon>Agaricomycotina</taxon>
        <taxon>Agaricomycetes</taxon>
        <taxon>Cantharellales</taxon>
        <taxon>Ceratobasidiaceae</taxon>
        <taxon>Rhizoctonia</taxon>
    </lineage>
</organism>
<dbReference type="FunFam" id="1.10.10.10:FF:000053">
    <property type="entry name" value="Serine/threonine-protein kinase RIO2"/>
    <property type="match status" value="1"/>
</dbReference>
<dbReference type="InterPro" id="IPR011009">
    <property type="entry name" value="Kinase-like_dom_sf"/>
</dbReference>
<keyword evidence="6" id="KW-0479">Metal-binding</keyword>
<dbReference type="Pfam" id="PF09202">
    <property type="entry name" value="Rio2_N"/>
    <property type="match status" value="1"/>
</dbReference>
<evidence type="ECO:0000313" key="18">
    <source>
        <dbReference type="Proteomes" id="UP000663826"/>
    </source>
</evidence>
<dbReference type="GO" id="GO:0005524">
    <property type="term" value="F:ATP binding"/>
    <property type="evidence" value="ECO:0007669"/>
    <property type="project" value="UniProtKB-KW"/>
</dbReference>
<evidence type="ECO:0000256" key="14">
    <source>
        <dbReference type="ARBA" id="ARBA00068837"/>
    </source>
</evidence>
<reference evidence="17" key="1">
    <citation type="submission" date="2021-01" db="EMBL/GenBank/DDBJ databases">
        <authorList>
            <person name="Kaushik A."/>
        </authorList>
    </citation>
    <scope>NUCLEOTIDE SEQUENCE</scope>
    <source>
        <strain evidence="17">AG1-1B</strain>
    </source>
</reference>
<dbReference type="EMBL" id="CAJMWQ010000982">
    <property type="protein sequence ID" value="CAE6423611.1"/>
    <property type="molecule type" value="Genomic_DNA"/>
</dbReference>
<evidence type="ECO:0000256" key="11">
    <source>
        <dbReference type="ARBA" id="ARBA00047899"/>
    </source>
</evidence>
<dbReference type="GO" id="GO:0030490">
    <property type="term" value="P:maturation of SSU-rRNA"/>
    <property type="evidence" value="ECO:0007669"/>
    <property type="project" value="TreeGrafter"/>
</dbReference>
<comment type="caution">
    <text evidence="17">The sequence shown here is derived from an EMBL/GenBank/DDBJ whole genome shotgun (WGS) entry which is preliminary data.</text>
</comment>
<evidence type="ECO:0000256" key="15">
    <source>
        <dbReference type="SAM" id="MobiDB-lite"/>
    </source>
</evidence>
<dbReference type="FunFam" id="3.30.200.20:FF:000052">
    <property type="entry name" value="Serine/threonine-protein kinase RIO2"/>
    <property type="match status" value="1"/>
</dbReference>
<dbReference type="GO" id="GO:0046872">
    <property type="term" value="F:metal ion binding"/>
    <property type="evidence" value="ECO:0007669"/>
    <property type="project" value="UniProtKB-KW"/>
</dbReference>
<dbReference type="Gene3D" id="3.30.200.20">
    <property type="entry name" value="Phosphorylase Kinase, domain 1"/>
    <property type="match status" value="1"/>
</dbReference>
<comment type="cofactor">
    <cofactor evidence="1">
        <name>Mg(2+)</name>
        <dbReference type="ChEBI" id="CHEBI:18420"/>
    </cofactor>
</comment>
<feature type="region of interest" description="Disordered" evidence="15">
    <location>
        <begin position="43"/>
        <end position="63"/>
    </location>
</feature>
<evidence type="ECO:0000256" key="5">
    <source>
        <dbReference type="ARBA" id="ARBA00022679"/>
    </source>
</evidence>
<evidence type="ECO:0000313" key="17">
    <source>
        <dbReference type="EMBL" id="CAE6423611.1"/>
    </source>
</evidence>
<keyword evidence="10" id="KW-0460">Magnesium</keyword>
<dbReference type="InterPro" id="IPR018934">
    <property type="entry name" value="RIO_dom"/>
</dbReference>
<proteinExistence type="inferred from homology"/>